<evidence type="ECO:0000313" key="6">
    <source>
        <dbReference type="EMBL" id="CAE8678543.1"/>
    </source>
</evidence>
<name>A0A813JF49_POLGL</name>
<evidence type="ECO:0000313" key="8">
    <source>
        <dbReference type="Proteomes" id="UP000654075"/>
    </source>
</evidence>
<accession>A0A813JF49</accession>
<dbReference type="PANTHER" id="PTHR13479">
    <property type="entry name" value="30S RIBOSOMAL PROTEIN S18"/>
    <property type="match status" value="1"/>
</dbReference>
<dbReference type="NCBIfam" id="TIGR00165">
    <property type="entry name" value="S18"/>
    <property type="match status" value="1"/>
</dbReference>
<dbReference type="OrthoDB" id="21463at2759"/>
<dbReference type="AlphaFoldDB" id="A0A813JF49"/>
<dbReference type="GO" id="GO:0006412">
    <property type="term" value="P:translation"/>
    <property type="evidence" value="ECO:0007669"/>
    <property type="project" value="InterPro"/>
</dbReference>
<evidence type="ECO:0000256" key="2">
    <source>
        <dbReference type="ARBA" id="ARBA00022980"/>
    </source>
</evidence>
<evidence type="ECO:0000256" key="1">
    <source>
        <dbReference type="ARBA" id="ARBA00005589"/>
    </source>
</evidence>
<dbReference type="GO" id="GO:0003735">
    <property type="term" value="F:structural constituent of ribosome"/>
    <property type="evidence" value="ECO:0007669"/>
    <property type="project" value="InterPro"/>
</dbReference>
<dbReference type="GO" id="GO:0005763">
    <property type="term" value="C:mitochondrial small ribosomal subunit"/>
    <property type="evidence" value="ECO:0007669"/>
    <property type="project" value="TreeGrafter"/>
</dbReference>
<proteinExistence type="inferred from homology"/>
<reference evidence="6" key="1">
    <citation type="submission" date="2021-02" db="EMBL/GenBank/DDBJ databases">
        <authorList>
            <person name="Dougan E. K."/>
            <person name="Rhodes N."/>
            <person name="Thang M."/>
            <person name="Chan C."/>
        </authorList>
    </citation>
    <scope>NUCLEOTIDE SEQUENCE</scope>
</reference>
<dbReference type="Gene3D" id="4.10.640.10">
    <property type="entry name" value="Ribosomal protein S18"/>
    <property type="match status" value="1"/>
</dbReference>
<evidence type="ECO:0008006" key="9">
    <source>
        <dbReference type="Google" id="ProtNLM"/>
    </source>
</evidence>
<dbReference type="EMBL" id="CAJNNW010025695">
    <property type="protein sequence ID" value="CAE8678543.1"/>
    <property type="molecule type" value="Genomic_DNA"/>
</dbReference>
<dbReference type="InterPro" id="IPR001648">
    <property type="entry name" value="Ribosomal_bS18"/>
</dbReference>
<sequence>MAIVGQRSVTVLLRGRRGRPLLASLCRHFAAASGAPSGSGSSVGSGSLAAEGLRDDSRVRLLLDTKVSQSGSADALLQEAVDAVRAQRASLELDGAFRLKETGAITKLKQDEIELTRKIFRRVDPTGSITSNLSHAGHGIDPYWNPFTPVKDLKGQVTAEFDEYARYVSVAEAKRTKIQIKKSLRRMADKYNPYAHSFRDYHERQAGSQAPKPFRLPDKYWEPTPLQVRLSNEKITFRDVDIIQHFIADNGYILPRRTTMLSRKKQQELVKAVRIAQCMSLLPYKWKLKDYQAMPLTDPLQWMADRLTDRVKEARDRRSRAMVQVMMERYPELNYRNFLKLQAEQRQREEAMGTAP</sequence>
<dbReference type="InterPro" id="IPR036870">
    <property type="entry name" value="Ribosomal_bS18_sf"/>
</dbReference>
<evidence type="ECO:0000256" key="3">
    <source>
        <dbReference type="ARBA" id="ARBA00023274"/>
    </source>
</evidence>
<dbReference type="OMA" id="FIWRHTH"/>
<dbReference type="Proteomes" id="UP000654075">
    <property type="component" value="Unassembled WGS sequence"/>
</dbReference>
<dbReference type="EMBL" id="CAJNNV010033062">
    <property type="protein sequence ID" value="CAE8641986.1"/>
    <property type="molecule type" value="Genomic_DNA"/>
</dbReference>
<dbReference type="Proteomes" id="UP000626109">
    <property type="component" value="Unassembled WGS sequence"/>
</dbReference>
<keyword evidence="2 4" id="KW-0689">Ribosomal protein</keyword>
<dbReference type="PRINTS" id="PR00974">
    <property type="entry name" value="RIBOSOMALS18"/>
</dbReference>
<organism evidence="6 7">
    <name type="scientific">Polarella glacialis</name>
    <name type="common">Dinoflagellate</name>
    <dbReference type="NCBI Taxonomy" id="89957"/>
    <lineage>
        <taxon>Eukaryota</taxon>
        <taxon>Sar</taxon>
        <taxon>Alveolata</taxon>
        <taxon>Dinophyceae</taxon>
        <taxon>Suessiales</taxon>
        <taxon>Suessiaceae</taxon>
        <taxon>Polarella</taxon>
    </lineage>
</organism>
<dbReference type="PANTHER" id="PTHR13479:SF40">
    <property type="entry name" value="SMALL RIBOSOMAL SUBUNIT PROTEIN BS18M"/>
    <property type="match status" value="1"/>
</dbReference>
<dbReference type="Pfam" id="PF01084">
    <property type="entry name" value="Ribosomal_S18"/>
    <property type="match status" value="1"/>
</dbReference>
<comment type="caution">
    <text evidence="6">The sequence shown here is derived from an EMBL/GenBank/DDBJ whole genome shotgun (WGS) entry which is preliminary data.</text>
</comment>
<evidence type="ECO:0000256" key="4">
    <source>
        <dbReference type="RuleBase" id="RU003910"/>
    </source>
</evidence>
<keyword evidence="8" id="KW-1185">Reference proteome</keyword>
<evidence type="ECO:0000313" key="5">
    <source>
        <dbReference type="EMBL" id="CAE8641986.1"/>
    </source>
</evidence>
<protein>
    <recommendedName>
        <fullName evidence="9">Ribosomal protein S18</fullName>
    </recommendedName>
</protein>
<evidence type="ECO:0000313" key="7">
    <source>
        <dbReference type="Proteomes" id="UP000626109"/>
    </source>
</evidence>
<dbReference type="GO" id="GO:0070181">
    <property type="term" value="F:small ribosomal subunit rRNA binding"/>
    <property type="evidence" value="ECO:0007669"/>
    <property type="project" value="TreeGrafter"/>
</dbReference>
<comment type="similarity">
    <text evidence="1 4">Belongs to the bacterial ribosomal protein bS18 family.</text>
</comment>
<gene>
    <name evidence="5" type="ORF">PGLA1383_LOCUS56548</name>
    <name evidence="6" type="ORF">PGLA2088_LOCUS20860</name>
</gene>
<dbReference type="SUPFAM" id="SSF46911">
    <property type="entry name" value="Ribosomal protein S18"/>
    <property type="match status" value="1"/>
</dbReference>
<keyword evidence="3 4" id="KW-0687">Ribonucleoprotein</keyword>